<comment type="similarity">
    <text evidence="2">Belongs to the virb1 family.</text>
</comment>
<dbReference type="HOGENOM" id="CLU_077897_1_0_5"/>
<evidence type="ECO:0000313" key="6">
    <source>
        <dbReference type="Proteomes" id="UP000009134"/>
    </source>
</evidence>
<accession>Q2GBG5</accession>
<dbReference type="eggNOG" id="COG0741">
    <property type="taxonomic scope" value="Bacteria"/>
</dbReference>
<dbReference type="Gene3D" id="1.10.530.10">
    <property type="match status" value="1"/>
</dbReference>
<dbReference type="InterPro" id="IPR008258">
    <property type="entry name" value="Transglycosylase_SLT_dom_1"/>
</dbReference>
<dbReference type="RefSeq" id="WP_011444022.1">
    <property type="nucleotide sequence ID" value="NC_007794.1"/>
</dbReference>
<gene>
    <name evidence="5" type="ordered locus">Saro_0360</name>
</gene>
<evidence type="ECO:0000259" key="4">
    <source>
        <dbReference type="Pfam" id="PF01464"/>
    </source>
</evidence>
<dbReference type="AlphaFoldDB" id="Q2GBG5"/>
<feature type="signal peptide" evidence="3">
    <location>
        <begin position="1"/>
        <end position="24"/>
    </location>
</feature>
<name>Q2GBG5_NOVAD</name>
<dbReference type="Pfam" id="PF01464">
    <property type="entry name" value="SLT"/>
    <property type="match status" value="1"/>
</dbReference>
<keyword evidence="3" id="KW-0732">Signal</keyword>
<dbReference type="InterPro" id="IPR023346">
    <property type="entry name" value="Lysozyme-like_dom_sf"/>
</dbReference>
<protein>
    <submittedName>
        <fullName evidence="5">Lytic transglycosylase, catalytic</fullName>
    </submittedName>
</protein>
<sequence length="233" mass="25007">MSLRRPFRALCCALALLAAEPALPQPVAQQAEQQRVDIAAHITEASQRFGIPDHWIYAVMRVESAGRIGAVSSAGAMGLMQLMPGTWARQRVRFGLGADPFDPRDNIMAGTSYLREMYDSYGAPGFLAAYNAGPGRFEDWRDKGRPLPAETRAYVARIAPMLQIGSTPAVMAAASSVQPVRPSWTQAALFAARANAVEETPGSATRAVASDPLLASPRPLSTLFAPVVGRRSQ</sequence>
<evidence type="ECO:0000256" key="3">
    <source>
        <dbReference type="SAM" id="SignalP"/>
    </source>
</evidence>
<dbReference type="PANTHER" id="PTHR37423:SF2">
    <property type="entry name" value="MEMBRANE-BOUND LYTIC MUREIN TRANSGLYCOSYLASE C"/>
    <property type="match status" value="1"/>
</dbReference>
<reference evidence="6" key="1">
    <citation type="submission" date="2006-01" db="EMBL/GenBank/DDBJ databases">
        <title>Complete sequence of Novosphingobium aromaticivorans DSM 12444.</title>
        <authorList>
            <consortium name="US DOE Joint Genome Institute"/>
            <person name="Copeland A."/>
            <person name="Lucas S."/>
            <person name="Lapidus A."/>
            <person name="Barry K."/>
            <person name="Detter J.C."/>
            <person name="Glavina T."/>
            <person name="Hammon N."/>
            <person name="Israni S."/>
            <person name="Pitluck S."/>
            <person name="Chain P."/>
            <person name="Malfatti S."/>
            <person name="Shin M."/>
            <person name="Vergez L."/>
            <person name="Schmutz J."/>
            <person name="Larimer F."/>
            <person name="Land M."/>
            <person name="Kyrpides N."/>
            <person name="Ivanova N."/>
            <person name="Fredrickson J."/>
            <person name="Balkwill D."/>
            <person name="Romine M.F."/>
            <person name="Richardson P."/>
        </authorList>
    </citation>
    <scope>NUCLEOTIDE SEQUENCE [LARGE SCALE GENOMIC DNA]</scope>
    <source>
        <strain evidence="6">ATCC 700278 / DSM 12444 / CCUG 56034 / CIP 105152 / NBRC 16084 / F199</strain>
    </source>
</reference>
<dbReference type="SUPFAM" id="SSF53955">
    <property type="entry name" value="Lysozyme-like"/>
    <property type="match status" value="1"/>
</dbReference>
<dbReference type="Proteomes" id="UP000009134">
    <property type="component" value="Chromosome"/>
</dbReference>
<organism evidence="5 6">
    <name type="scientific">Novosphingobium aromaticivorans (strain ATCC 700278 / DSM 12444 / CCUG 56034 / CIP 105152 / NBRC 16084 / F199)</name>
    <dbReference type="NCBI Taxonomy" id="279238"/>
    <lineage>
        <taxon>Bacteria</taxon>
        <taxon>Pseudomonadati</taxon>
        <taxon>Pseudomonadota</taxon>
        <taxon>Alphaproteobacteria</taxon>
        <taxon>Sphingomonadales</taxon>
        <taxon>Sphingomonadaceae</taxon>
        <taxon>Novosphingobium</taxon>
    </lineage>
</organism>
<dbReference type="CDD" id="cd00254">
    <property type="entry name" value="LT-like"/>
    <property type="match status" value="1"/>
</dbReference>
<keyword evidence="6" id="KW-1185">Reference proteome</keyword>
<dbReference type="KEGG" id="nar:Saro_0360"/>
<comment type="similarity">
    <text evidence="1">Belongs to the transglycosylase Slt family.</text>
</comment>
<feature type="domain" description="Transglycosylase SLT" evidence="4">
    <location>
        <begin position="42"/>
        <end position="143"/>
    </location>
</feature>
<dbReference type="STRING" id="279238.Saro_0360"/>
<dbReference type="EMBL" id="CP000248">
    <property type="protein sequence ID" value="ABD24808.1"/>
    <property type="molecule type" value="Genomic_DNA"/>
</dbReference>
<dbReference type="CAZy" id="GH23">
    <property type="family name" value="Glycoside Hydrolase Family 23"/>
</dbReference>
<proteinExistence type="inferred from homology"/>
<dbReference type="PANTHER" id="PTHR37423">
    <property type="entry name" value="SOLUBLE LYTIC MUREIN TRANSGLYCOSYLASE-RELATED"/>
    <property type="match status" value="1"/>
</dbReference>
<evidence type="ECO:0000256" key="1">
    <source>
        <dbReference type="ARBA" id="ARBA00007734"/>
    </source>
</evidence>
<evidence type="ECO:0000256" key="2">
    <source>
        <dbReference type="ARBA" id="ARBA00009387"/>
    </source>
</evidence>
<evidence type="ECO:0000313" key="5">
    <source>
        <dbReference type="EMBL" id="ABD24808.1"/>
    </source>
</evidence>
<feature type="chain" id="PRO_5004207809" evidence="3">
    <location>
        <begin position="25"/>
        <end position="233"/>
    </location>
</feature>